<name>A0A1V0EE37_9CAUD</name>
<evidence type="ECO:0000313" key="2">
    <source>
        <dbReference type="Proteomes" id="UP000222485"/>
    </source>
</evidence>
<sequence>MEHLNRAIDPRIGYLNSGVYYAFVDGYDKPETRGTLEEVEIALGLRAAKPAPTKRIVAAQPAVKTYSVHMRFEYPGWSYVDGITYDGMLGRTKAEAIRNARAEAFADGHLGVGQGRVWFKATEEDA</sequence>
<gene>
    <name evidence="1" type="ORF">Ccr32_gp265</name>
</gene>
<organism evidence="1 2">
    <name type="scientific">Caulobacter phage Ccr32</name>
    <dbReference type="NCBI Taxonomy" id="1959738"/>
    <lineage>
        <taxon>Viruses</taxon>
        <taxon>Duplodnaviria</taxon>
        <taxon>Heunggongvirae</taxon>
        <taxon>Uroviricota</taxon>
        <taxon>Caudoviricetes</taxon>
        <taxon>Jeanschmidtviridae</taxon>
        <taxon>Shapirovirus</taxon>
        <taxon>Shapirovirus cbk</taxon>
    </lineage>
</organism>
<dbReference type="EMBL" id="KY555146">
    <property type="protein sequence ID" value="ARB15183.1"/>
    <property type="molecule type" value="Genomic_DNA"/>
</dbReference>
<accession>A0A1V0EE37</accession>
<protein>
    <submittedName>
        <fullName evidence="1">Uncharacterized protein</fullName>
    </submittedName>
</protein>
<proteinExistence type="predicted"/>
<evidence type="ECO:0000313" key="1">
    <source>
        <dbReference type="EMBL" id="ARB15183.1"/>
    </source>
</evidence>
<reference evidence="2" key="1">
    <citation type="journal article" date="2017" name="Curr. Microbiol.">
        <title>Genomic Diversity of Type B3 Bacteriophages of Caulobacter crescentus.</title>
        <authorList>
            <person name="Ash K.T."/>
            <person name="Drake K.M."/>
            <person name="Gibbs W.S."/>
            <person name="Ely B."/>
        </authorList>
    </citation>
    <scope>NUCLEOTIDE SEQUENCE [LARGE SCALE GENOMIC DNA]</scope>
</reference>
<dbReference type="Proteomes" id="UP000222485">
    <property type="component" value="Genome"/>
</dbReference>